<proteinExistence type="predicted"/>
<dbReference type="Gene3D" id="3.40.50.10320">
    <property type="entry name" value="LmbE-like"/>
    <property type="match status" value="1"/>
</dbReference>
<dbReference type="InterPro" id="IPR003737">
    <property type="entry name" value="GlcNAc_PI_deacetylase-related"/>
</dbReference>
<accession>A0ABW9GV30</accession>
<dbReference type="GeneID" id="97222309"/>
<dbReference type="RefSeq" id="WP_408791923.1">
    <property type="nucleotide sequence ID" value="NZ_JBGXBU010000013.1"/>
</dbReference>
<dbReference type="GO" id="GO:0016787">
    <property type="term" value="F:hydrolase activity"/>
    <property type="evidence" value="ECO:0007669"/>
    <property type="project" value="UniProtKB-KW"/>
</dbReference>
<sequence length="428" mass="47893">MTTQDHRYPLAPSWVSPVKLSPDGRLDVVTPGELTHHTLLLEFDYEATHKRRQGCLRIDADGVGSEQYFEANQRGRRFLNLTGLGELDRVRLQAIDCRWQEQARLLAFANPALADGPVLILSPHPDDAELAAFGLYSDHAERSWIVTLSAGEKLGRLDRQYIPGLDADLPSASARKGVIRAWNSVTTPLLAGVSAARLYCLGYFNDSLARLVADPEARVAHGQLPALTPAPFRRWNPRPLPGDEQPGNQGALLLADLAALLTHIRPSTVLVTHPEVDPHGDHVATARALALAIRRSGQVPARVLLYANHLRRVHDFPYGPEHAGTTLPPWQQETSPLGPWRCYSHPLSLARQKEKVVAMETMHDLHAKDRLEKRFKRWWGRTVRRDGYHHYGLHSYFQTHIKAHEVFSWVAGEDFVRGVLQDAGTEQA</sequence>
<evidence type="ECO:0000313" key="2">
    <source>
        <dbReference type="Proteomes" id="UP001630969"/>
    </source>
</evidence>
<evidence type="ECO:0000313" key="1">
    <source>
        <dbReference type="EMBL" id="MFM4895010.1"/>
    </source>
</evidence>
<dbReference type="SUPFAM" id="SSF102588">
    <property type="entry name" value="LmbE-like"/>
    <property type="match status" value="1"/>
</dbReference>
<dbReference type="EMBL" id="JBGXBU010000013">
    <property type="protein sequence ID" value="MFM4895010.1"/>
    <property type="molecule type" value="Genomic_DNA"/>
</dbReference>
<name>A0ABW9GV30_9GAMM</name>
<reference evidence="1 2" key="1">
    <citation type="submission" date="2024-09" db="EMBL/GenBank/DDBJ databases">
        <title>Aeromonas strains Genome sequencing and assembly.</title>
        <authorList>
            <person name="Hu X."/>
            <person name="Tang B."/>
        </authorList>
    </citation>
    <scope>NUCLEOTIDE SEQUENCE [LARGE SCALE GENOMIC DNA]</scope>
    <source>
        <strain evidence="1 2">NB23SCDHY001</strain>
    </source>
</reference>
<keyword evidence="2" id="KW-1185">Reference proteome</keyword>
<dbReference type="Pfam" id="PF02585">
    <property type="entry name" value="PIG-L"/>
    <property type="match status" value="1"/>
</dbReference>
<protein>
    <submittedName>
        <fullName evidence="1">PIG-L deacetylase family protein</fullName>
        <ecNumber evidence="1">3.5.1.-</ecNumber>
    </submittedName>
</protein>
<organism evidence="1 2">
    <name type="scientific">Aeromonas bivalvium</name>
    <dbReference type="NCBI Taxonomy" id="440079"/>
    <lineage>
        <taxon>Bacteria</taxon>
        <taxon>Pseudomonadati</taxon>
        <taxon>Pseudomonadota</taxon>
        <taxon>Gammaproteobacteria</taxon>
        <taxon>Aeromonadales</taxon>
        <taxon>Aeromonadaceae</taxon>
        <taxon>Aeromonas</taxon>
    </lineage>
</organism>
<gene>
    <name evidence="1" type="ORF">ACEUDJ_19390</name>
</gene>
<dbReference type="Proteomes" id="UP001630969">
    <property type="component" value="Unassembled WGS sequence"/>
</dbReference>
<keyword evidence="1" id="KW-0378">Hydrolase</keyword>
<comment type="caution">
    <text evidence="1">The sequence shown here is derived from an EMBL/GenBank/DDBJ whole genome shotgun (WGS) entry which is preliminary data.</text>
</comment>
<dbReference type="InterPro" id="IPR024078">
    <property type="entry name" value="LmbE-like_dom_sf"/>
</dbReference>
<dbReference type="EC" id="3.5.1.-" evidence="1"/>